<proteinExistence type="predicted"/>
<evidence type="ECO:0000256" key="1">
    <source>
        <dbReference type="SAM" id="SignalP"/>
    </source>
</evidence>
<dbReference type="RefSeq" id="WP_100366284.1">
    <property type="nucleotide sequence ID" value="NZ_PGTY01000001.1"/>
</dbReference>
<feature type="signal peptide" evidence="1">
    <location>
        <begin position="1"/>
        <end position="20"/>
    </location>
</feature>
<evidence type="ECO:0000313" key="3">
    <source>
        <dbReference type="Proteomes" id="UP000228531"/>
    </source>
</evidence>
<accession>A0A2M8WKA5</accession>
<feature type="chain" id="PRO_5014598434" evidence="1">
    <location>
        <begin position="21"/>
        <end position="138"/>
    </location>
</feature>
<protein>
    <submittedName>
        <fullName evidence="2">Uncharacterized protein</fullName>
    </submittedName>
</protein>
<dbReference type="Proteomes" id="UP000228531">
    <property type="component" value="Unassembled WGS sequence"/>
</dbReference>
<name>A0A2M8WKA5_9RHOB</name>
<dbReference type="AlphaFoldDB" id="A0A2M8WKA5"/>
<reference evidence="2 3" key="1">
    <citation type="submission" date="2017-11" db="EMBL/GenBank/DDBJ databases">
        <title>Genomic Encyclopedia of Archaeal and Bacterial Type Strains, Phase II (KMG-II): From Individual Species to Whole Genera.</title>
        <authorList>
            <person name="Goeker M."/>
        </authorList>
    </citation>
    <scope>NUCLEOTIDE SEQUENCE [LARGE SCALE GENOMIC DNA]</scope>
    <source>
        <strain evidence="2 3">DSM 29128</strain>
    </source>
</reference>
<dbReference type="EMBL" id="PGTY01000001">
    <property type="protein sequence ID" value="PJI91349.1"/>
    <property type="molecule type" value="Genomic_DNA"/>
</dbReference>
<evidence type="ECO:0000313" key="2">
    <source>
        <dbReference type="EMBL" id="PJI91349.1"/>
    </source>
</evidence>
<sequence>MQLKITFALLVALNGTSAFADADSEVLSCSAHFEARATWGKAVGADTGYIDGMERRANVLLDAYETANPTRQRSSGLLQAEPYYLEGSRQSRDAARDQMIEDTMIYFAGLAPMTGQAPLCAEDAICQVCSDLLRSVME</sequence>
<organism evidence="2 3">
    <name type="scientific">Yoonia maricola</name>
    <dbReference type="NCBI Taxonomy" id="420999"/>
    <lineage>
        <taxon>Bacteria</taxon>
        <taxon>Pseudomonadati</taxon>
        <taxon>Pseudomonadota</taxon>
        <taxon>Alphaproteobacteria</taxon>
        <taxon>Rhodobacterales</taxon>
        <taxon>Paracoccaceae</taxon>
        <taxon>Yoonia</taxon>
    </lineage>
</organism>
<comment type="caution">
    <text evidence="2">The sequence shown here is derived from an EMBL/GenBank/DDBJ whole genome shotgun (WGS) entry which is preliminary data.</text>
</comment>
<gene>
    <name evidence="2" type="ORF">BC777_0175</name>
</gene>
<keyword evidence="1" id="KW-0732">Signal</keyword>
<keyword evidence="3" id="KW-1185">Reference proteome</keyword>